<dbReference type="SUPFAM" id="SSF50891">
    <property type="entry name" value="Cyclophilin-like"/>
    <property type="match status" value="1"/>
</dbReference>
<dbReference type="AlphaFoldDB" id="X1UYI4"/>
<protein>
    <recommendedName>
        <fullName evidence="1">peptidylprolyl isomerase</fullName>
        <ecNumber evidence="1">5.2.1.8</ecNumber>
    </recommendedName>
</protein>
<dbReference type="InterPro" id="IPR029000">
    <property type="entry name" value="Cyclophilin-like_dom_sf"/>
</dbReference>
<dbReference type="InterPro" id="IPR044665">
    <property type="entry name" value="E_coli_cyclophilin_A-like"/>
</dbReference>
<evidence type="ECO:0000256" key="1">
    <source>
        <dbReference type="ARBA" id="ARBA00013194"/>
    </source>
</evidence>
<keyword evidence="3" id="KW-0413">Isomerase</keyword>
<name>X1UYI4_9ZZZZ</name>
<feature type="non-terminal residue" evidence="5">
    <location>
        <position position="1"/>
    </location>
</feature>
<keyword evidence="2" id="KW-0697">Rotamase</keyword>
<dbReference type="EMBL" id="BARW01039765">
    <property type="protein sequence ID" value="GAJ22568.1"/>
    <property type="molecule type" value="Genomic_DNA"/>
</dbReference>
<dbReference type="InterPro" id="IPR002130">
    <property type="entry name" value="Cyclophilin-type_PPIase_dom"/>
</dbReference>
<evidence type="ECO:0000313" key="5">
    <source>
        <dbReference type="EMBL" id="GAJ22568.1"/>
    </source>
</evidence>
<dbReference type="GO" id="GO:0003755">
    <property type="term" value="F:peptidyl-prolyl cis-trans isomerase activity"/>
    <property type="evidence" value="ECO:0007669"/>
    <property type="project" value="UniProtKB-KW"/>
</dbReference>
<comment type="caution">
    <text evidence="5">The sequence shown here is derived from an EMBL/GenBank/DDBJ whole genome shotgun (WGS) entry which is preliminary data.</text>
</comment>
<organism evidence="5">
    <name type="scientific">marine sediment metagenome</name>
    <dbReference type="NCBI Taxonomy" id="412755"/>
    <lineage>
        <taxon>unclassified sequences</taxon>
        <taxon>metagenomes</taxon>
        <taxon>ecological metagenomes</taxon>
    </lineage>
</organism>
<dbReference type="PROSITE" id="PS50072">
    <property type="entry name" value="CSA_PPIASE_2"/>
    <property type="match status" value="1"/>
</dbReference>
<gene>
    <name evidence="5" type="ORF">S12H4_60422</name>
</gene>
<proteinExistence type="predicted"/>
<dbReference type="Gene3D" id="2.40.100.10">
    <property type="entry name" value="Cyclophilin-like"/>
    <property type="match status" value="1"/>
</dbReference>
<evidence type="ECO:0000256" key="3">
    <source>
        <dbReference type="ARBA" id="ARBA00023235"/>
    </source>
</evidence>
<accession>X1UYI4</accession>
<dbReference type="Pfam" id="PF00160">
    <property type="entry name" value="Pro_isomerase"/>
    <property type="match status" value="1"/>
</dbReference>
<reference evidence="5" key="1">
    <citation type="journal article" date="2014" name="Front. Microbiol.">
        <title>High frequency of phylogenetically diverse reductive dehalogenase-homologous genes in deep subseafloor sedimentary metagenomes.</title>
        <authorList>
            <person name="Kawai M."/>
            <person name="Futagami T."/>
            <person name="Toyoda A."/>
            <person name="Takaki Y."/>
            <person name="Nishi S."/>
            <person name="Hori S."/>
            <person name="Arai W."/>
            <person name="Tsubouchi T."/>
            <person name="Morono Y."/>
            <person name="Uchiyama I."/>
            <person name="Ito T."/>
            <person name="Fujiyama A."/>
            <person name="Inagaki F."/>
            <person name="Takami H."/>
        </authorList>
    </citation>
    <scope>NUCLEOTIDE SEQUENCE</scope>
    <source>
        <strain evidence="5">Expedition CK06-06</strain>
    </source>
</reference>
<feature type="domain" description="PPIase cyclophilin-type" evidence="4">
    <location>
        <begin position="1"/>
        <end position="89"/>
    </location>
</feature>
<evidence type="ECO:0000256" key="2">
    <source>
        <dbReference type="ARBA" id="ARBA00023110"/>
    </source>
</evidence>
<sequence>AKNGLKNERGTIAMARTNDPDSATCQFFINHKDNDFLNYVENGNPGYAVFGKIIEGMDVVDAIASVNTTTRMGYNNVPVKPVEIKSARVVSQ</sequence>
<dbReference type="PANTHER" id="PTHR43246">
    <property type="entry name" value="PEPTIDYL-PROLYL CIS-TRANS ISOMERASE CYP38, CHLOROPLASTIC"/>
    <property type="match status" value="1"/>
</dbReference>
<dbReference type="EC" id="5.2.1.8" evidence="1"/>
<evidence type="ECO:0000259" key="4">
    <source>
        <dbReference type="PROSITE" id="PS50072"/>
    </source>
</evidence>